<evidence type="ECO:0000256" key="2">
    <source>
        <dbReference type="ARBA" id="ARBA00023125"/>
    </source>
</evidence>
<evidence type="ECO:0000256" key="1">
    <source>
        <dbReference type="ARBA" id="ARBA00022491"/>
    </source>
</evidence>
<evidence type="ECO:0000313" key="5">
    <source>
        <dbReference type="EMBL" id="MFD2630427.1"/>
    </source>
</evidence>
<keyword evidence="6" id="KW-1185">Reference proteome</keyword>
<dbReference type="Proteomes" id="UP001597451">
    <property type="component" value="Unassembled WGS sequence"/>
</dbReference>
<dbReference type="PANTHER" id="PTHR43479">
    <property type="entry name" value="ACREF/ENVCD OPERON REPRESSOR-RELATED"/>
    <property type="match status" value="1"/>
</dbReference>
<dbReference type="Gene3D" id="1.10.357.10">
    <property type="entry name" value="Tetracycline Repressor, domain 2"/>
    <property type="match status" value="1"/>
</dbReference>
<reference evidence="6" key="1">
    <citation type="journal article" date="2019" name="Int. J. Syst. Evol. Microbiol.">
        <title>The Global Catalogue of Microorganisms (GCM) 10K type strain sequencing project: providing services to taxonomists for standard genome sequencing and annotation.</title>
        <authorList>
            <consortium name="The Broad Institute Genomics Platform"/>
            <consortium name="The Broad Institute Genome Sequencing Center for Infectious Disease"/>
            <person name="Wu L."/>
            <person name="Ma J."/>
        </authorList>
    </citation>
    <scope>NUCLEOTIDE SEQUENCE [LARGE SCALE GENOMIC DNA]</scope>
    <source>
        <strain evidence="6">TISTR 1858</strain>
    </source>
</reference>
<gene>
    <name evidence="5" type="ORF">ACFSUN_16705</name>
</gene>
<sequence length="200" mass="22660">MPRQEQQNKQIRDERKEQILRAALQVFARRGMVAAKISDIAKEAALSHGLVYHYFKSKEEIFTTLVKKASDRSMGVIYDAKQQRGTPLEKLEWMTEKILEGMESSENTLLFLIMMQASTSDAVPEEVKDFLTGEEAISPVKATLPLIMEGQEEGDIVQTNPVTLAITFYAFIQGLAINKIQWSDCPIPDAKLVMKVFRSY</sequence>
<feature type="domain" description="HTH tetR-type" evidence="4">
    <location>
        <begin position="13"/>
        <end position="73"/>
    </location>
</feature>
<proteinExistence type="predicted"/>
<dbReference type="PROSITE" id="PS50977">
    <property type="entry name" value="HTH_TETR_2"/>
    <property type="match status" value="1"/>
</dbReference>
<dbReference type="Pfam" id="PF00440">
    <property type="entry name" value="TetR_N"/>
    <property type="match status" value="1"/>
</dbReference>
<accession>A0ABW5Q430</accession>
<dbReference type="InterPro" id="IPR001647">
    <property type="entry name" value="HTH_TetR"/>
</dbReference>
<dbReference type="SUPFAM" id="SSF48498">
    <property type="entry name" value="Tetracyclin repressor-like, C-terminal domain"/>
    <property type="match status" value="1"/>
</dbReference>
<comment type="caution">
    <text evidence="5">The sequence shown here is derived from an EMBL/GenBank/DDBJ whole genome shotgun (WGS) entry which is preliminary data.</text>
</comment>
<dbReference type="SUPFAM" id="SSF46689">
    <property type="entry name" value="Homeodomain-like"/>
    <property type="match status" value="1"/>
</dbReference>
<dbReference type="InterPro" id="IPR036271">
    <property type="entry name" value="Tet_transcr_reg_TetR-rel_C_sf"/>
</dbReference>
<dbReference type="InterPro" id="IPR050624">
    <property type="entry name" value="HTH-type_Tx_Regulator"/>
</dbReference>
<evidence type="ECO:0000313" key="6">
    <source>
        <dbReference type="Proteomes" id="UP001597451"/>
    </source>
</evidence>
<dbReference type="PRINTS" id="PR00455">
    <property type="entry name" value="HTHTETR"/>
</dbReference>
<evidence type="ECO:0000256" key="3">
    <source>
        <dbReference type="PROSITE-ProRule" id="PRU00335"/>
    </source>
</evidence>
<organism evidence="5 6">
    <name type="scientific">Oceanobacillus kapialis</name>
    <dbReference type="NCBI Taxonomy" id="481353"/>
    <lineage>
        <taxon>Bacteria</taxon>
        <taxon>Bacillati</taxon>
        <taxon>Bacillota</taxon>
        <taxon>Bacilli</taxon>
        <taxon>Bacillales</taxon>
        <taxon>Bacillaceae</taxon>
        <taxon>Oceanobacillus</taxon>
    </lineage>
</organism>
<dbReference type="EMBL" id="JBHUMX010000042">
    <property type="protein sequence ID" value="MFD2630427.1"/>
    <property type="molecule type" value="Genomic_DNA"/>
</dbReference>
<name>A0ABW5Q430_9BACI</name>
<dbReference type="Gene3D" id="1.10.10.60">
    <property type="entry name" value="Homeodomain-like"/>
    <property type="match status" value="1"/>
</dbReference>
<keyword evidence="2 3" id="KW-0238">DNA-binding</keyword>
<dbReference type="PANTHER" id="PTHR43479:SF11">
    <property type="entry name" value="ACREF_ENVCD OPERON REPRESSOR-RELATED"/>
    <property type="match status" value="1"/>
</dbReference>
<dbReference type="RefSeq" id="WP_379563674.1">
    <property type="nucleotide sequence ID" value="NZ_CP085256.1"/>
</dbReference>
<dbReference type="InterPro" id="IPR009057">
    <property type="entry name" value="Homeodomain-like_sf"/>
</dbReference>
<keyword evidence="1" id="KW-0678">Repressor</keyword>
<evidence type="ECO:0000259" key="4">
    <source>
        <dbReference type="PROSITE" id="PS50977"/>
    </source>
</evidence>
<feature type="DNA-binding region" description="H-T-H motif" evidence="3">
    <location>
        <begin position="36"/>
        <end position="55"/>
    </location>
</feature>
<protein>
    <submittedName>
        <fullName evidence="5">TetR/AcrR family transcriptional regulator</fullName>
    </submittedName>
</protein>